<dbReference type="RefSeq" id="XP_014180566.1">
    <property type="nucleotide sequence ID" value="XM_014325091.1"/>
</dbReference>
<feature type="transmembrane region" description="Helical" evidence="6">
    <location>
        <begin position="131"/>
        <end position="150"/>
    </location>
</feature>
<evidence type="ECO:0000256" key="3">
    <source>
        <dbReference type="ARBA" id="ARBA00022692"/>
    </source>
</evidence>
<feature type="transmembrane region" description="Helical" evidence="6">
    <location>
        <begin position="453"/>
        <end position="474"/>
    </location>
</feature>
<evidence type="ECO:0000256" key="6">
    <source>
        <dbReference type="SAM" id="Phobius"/>
    </source>
</evidence>
<feature type="transmembrane region" description="Helical" evidence="6">
    <location>
        <begin position="224"/>
        <end position="247"/>
    </location>
</feature>
<dbReference type="VEuPathDB" id="FungiDB:A1Q1_02146"/>
<feature type="transmembrane region" description="Helical" evidence="6">
    <location>
        <begin position="193"/>
        <end position="212"/>
    </location>
</feature>
<keyword evidence="2" id="KW-0813">Transport</keyword>
<accession>J5T2F0</accession>
<comment type="caution">
    <text evidence="8">The sequence shown here is derived from an EMBL/GenBank/DDBJ whole genome shotgun (WGS) entry which is preliminary data.</text>
</comment>
<dbReference type="OrthoDB" id="3639251at2759"/>
<dbReference type="PANTHER" id="PTHR43791:SF3">
    <property type="entry name" value="MAJOR FACILITATOR SUPERFAMILY (MFS) PROFILE DOMAIN-CONTAINING PROTEIN"/>
    <property type="match status" value="1"/>
</dbReference>
<feature type="transmembrane region" description="Helical" evidence="6">
    <location>
        <begin position="360"/>
        <end position="378"/>
    </location>
</feature>
<evidence type="ECO:0000259" key="7">
    <source>
        <dbReference type="PROSITE" id="PS50850"/>
    </source>
</evidence>
<dbReference type="PANTHER" id="PTHR43791">
    <property type="entry name" value="PERMEASE-RELATED"/>
    <property type="match status" value="1"/>
</dbReference>
<evidence type="ECO:0000313" key="8">
    <source>
        <dbReference type="EMBL" id="EJT48811.1"/>
    </source>
</evidence>
<protein>
    <recommendedName>
        <fullName evidence="7">Major facilitator superfamily (MFS) profile domain-containing protein</fullName>
    </recommendedName>
</protein>
<gene>
    <name evidence="8" type="ORF">A1Q1_02146</name>
</gene>
<dbReference type="HOGENOM" id="CLU_001265_0_1_1"/>
<keyword evidence="3 6" id="KW-0812">Transmembrane</keyword>
<dbReference type="GeneID" id="25985660"/>
<feature type="transmembrane region" description="Helical" evidence="6">
    <location>
        <begin position="102"/>
        <end position="119"/>
    </location>
</feature>
<proteinExistence type="predicted"/>
<dbReference type="InterPro" id="IPR020846">
    <property type="entry name" value="MFS_dom"/>
</dbReference>
<reference evidence="8 9" key="1">
    <citation type="journal article" date="2012" name="Eukaryot. Cell">
        <title>Draft genome sequence of CBS 2479, the standard type strain of Trichosporon asahii.</title>
        <authorList>
            <person name="Yang R.Y."/>
            <person name="Li H.T."/>
            <person name="Zhu H."/>
            <person name="Zhou G.P."/>
            <person name="Wang M."/>
            <person name="Wang L."/>
        </authorList>
    </citation>
    <scope>NUCLEOTIDE SEQUENCE [LARGE SCALE GENOMIC DNA]</scope>
    <source>
        <strain evidence="9">ATCC 90039 / CBS 2479 / JCM 2466 / KCTC 7840 / NCYC 2677 / UAMH 7654</strain>
    </source>
</reference>
<dbReference type="Proteomes" id="UP000002748">
    <property type="component" value="Unassembled WGS sequence"/>
</dbReference>
<dbReference type="FunFam" id="1.20.1250.20:FF:000018">
    <property type="entry name" value="MFS transporter permease"/>
    <property type="match status" value="1"/>
</dbReference>
<name>J5T2F0_TRIAS</name>
<dbReference type="GO" id="GO:0022857">
    <property type="term" value="F:transmembrane transporter activity"/>
    <property type="evidence" value="ECO:0007669"/>
    <property type="project" value="InterPro"/>
</dbReference>
<keyword evidence="4 6" id="KW-1133">Transmembrane helix</keyword>
<evidence type="ECO:0000313" key="9">
    <source>
        <dbReference type="Proteomes" id="UP000002748"/>
    </source>
</evidence>
<dbReference type="InterPro" id="IPR036259">
    <property type="entry name" value="MFS_trans_sf"/>
</dbReference>
<dbReference type="KEGG" id="tasa:A1Q1_02146"/>
<organism evidence="8 9">
    <name type="scientific">Trichosporon asahii var. asahii (strain ATCC 90039 / CBS 2479 / JCM 2466 / KCTC 7840 / NBRC 103889/ NCYC 2677 / UAMH 7654)</name>
    <name type="common">Yeast</name>
    <dbReference type="NCBI Taxonomy" id="1186058"/>
    <lineage>
        <taxon>Eukaryota</taxon>
        <taxon>Fungi</taxon>
        <taxon>Dikarya</taxon>
        <taxon>Basidiomycota</taxon>
        <taxon>Agaricomycotina</taxon>
        <taxon>Tremellomycetes</taxon>
        <taxon>Trichosporonales</taxon>
        <taxon>Trichosporonaceae</taxon>
        <taxon>Trichosporon</taxon>
    </lineage>
</organism>
<feature type="transmembrane region" description="Helical" evidence="6">
    <location>
        <begin position="419"/>
        <end position="441"/>
    </location>
</feature>
<evidence type="ECO:0000256" key="5">
    <source>
        <dbReference type="ARBA" id="ARBA00023136"/>
    </source>
</evidence>
<dbReference type="EMBL" id="ALBS01000190">
    <property type="protein sequence ID" value="EJT48811.1"/>
    <property type="molecule type" value="Genomic_DNA"/>
</dbReference>
<keyword evidence="5 6" id="KW-0472">Membrane</keyword>
<dbReference type="Gene3D" id="1.20.1250.20">
    <property type="entry name" value="MFS general substrate transporter like domains"/>
    <property type="match status" value="2"/>
</dbReference>
<feature type="transmembrane region" description="Helical" evidence="6">
    <location>
        <begin position="384"/>
        <end position="407"/>
    </location>
</feature>
<feature type="transmembrane region" description="Helical" evidence="6">
    <location>
        <begin position="328"/>
        <end position="348"/>
    </location>
</feature>
<sequence>MPSSTNSKEEIRHIESHHEKDYLDTVPHMEGVIASGDDVDIDEGFDPAFVKRTMRKVDWRLIPILSLMYLVSAMDRANLSLARAANQKQMDRDLGLDIGNRYSIATLAFFIPYIILEVPSQAGLRVFGAKIWLGGATLLWGVMMLCMGFVKTWQQLTALRALLGVFEATLFPGAAYLVSCWYPRRKMASRMTYFFIGAMFLQSFSGILSWGISHLHGRNGLHGWQWIFIIYGILTIAIGIGAVILIVDFPDKASFLTEEQRLMVTTRIERDRRDAVYDKLTVAKVVHHLLDWRIWMFGLFFCAAAMVIYALAYFLPQILAGMGFDNKMSQILTTPPSIYSAIPAVIFAKLADRHKLRMHMVSLNAIITITGICMFSQLGKNQLAARYVGVFLATGGCQASIPLITSWSQTCIRSQSKRAVMSATVVAWGGIGGILASVTFMQKEALKGYPTGIWLTVGLSAFAAVGAFLMWCWFMYQNKRAGRGETVIEHDPDFRYQ</sequence>
<evidence type="ECO:0000256" key="4">
    <source>
        <dbReference type="ARBA" id="ARBA00022989"/>
    </source>
</evidence>
<dbReference type="InterPro" id="IPR011701">
    <property type="entry name" value="MFS"/>
</dbReference>
<dbReference type="PROSITE" id="PS50850">
    <property type="entry name" value="MFS"/>
    <property type="match status" value="1"/>
</dbReference>
<dbReference type="AlphaFoldDB" id="J5T2F0"/>
<dbReference type="Pfam" id="PF07690">
    <property type="entry name" value="MFS_1"/>
    <property type="match status" value="1"/>
</dbReference>
<feature type="domain" description="Major facilitator superfamily (MFS) profile" evidence="7">
    <location>
        <begin position="61"/>
        <end position="478"/>
    </location>
</feature>
<dbReference type="GO" id="GO:0016020">
    <property type="term" value="C:membrane"/>
    <property type="evidence" value="ECO:0007669"/>
    <property type="project" value="UniProtKB-SubCell"/>
</dbReference>
<evidence type="ECO:0000256" key="2">
    <source>
        <dbReference type="ARBA" id="ARBA00022448"/>
    </source>
</evidence>
<evidence type="ECO:0000256" key="1">
    <source>
        <dbReference type="ARBA" id="ARBA00004141"/>
    </source>
</evidence>
<comment type="subcellular location">
    <subcellularLocation>
        <location evidence="1">Membrane</location>
        <topology evidence="1">Multi-pass membrane protein</topology>
    </subcellularLocation>
</comment>
<feature type="transmembrane region" description="Helical" evidence="6">
    <location>
        <begin position="294"/>
        <end position="316"/>
    </location>
</feature>
<dbReference type="SUPFAM" id="SSF103473">
    <property type="entry name" value="MFS general substrate transporter"/>
    <property type="match status" value="1"/>
</dbReference>